<gene>
    <name evidence="1" type="ORF">OS493_033203</name>
</gene>
<evidence type="ECO:0008006" key="3">
    <source>
        <dbReference type="Google" id="ProtNLM"/>
    </source>
</evidence>
<sequence length="416" mass="45864">MDASGYGWGCVVHLPSGDQIMSDYWDERHKDLNISTKEMLALVNAMKALPASLRDCGVDVYVDSTVLIGIWEGQGSKKSPQLTKASKDLFFMLSDRNIQLSLFHVRSSDNKTDGPSRRLSKLDSKLSDRAWGMVEQSFGGTRGHSFDLMALDSNAPLPRVPKLFTPSVACPRCSYANDEQFQFCQQCGYARGGVYVSEIVEQSKKVKIDEEVIAQRLDQLSQQLGSSHYVKQKSALEREFSIFLHNLATPKSLASALPSDVIAFLVWKDRGGENTGSSVGVSKPLTTESWPGTAVMMIALNQQSQLPLKPGTLKYNLSQPANIASEGDVTIQLTPKVCKMIVKSVCGKILDREESLKVLKNKFGVTPRNLTSLTPSQLLEVASKKLLRGKYVEIPEGIDASQLKSSMLKVKKEIEL</sequence>
<dbReference type="GO" id="GO:0003676">
    <property type="term" value="F:nucleic acid binding"/>
    <property type="evidence" value="ECO:0007669"/>
    <property type="project" value="InterPro"/>
</dbReference>
<dbReference type="EMBL" id="MU827820">
    <property type="protein sequence ID" value="KAJ7322040.1"/>
    <property type="molecule type" value="Genomic_DNA"/>
</dbReference>
<keyword evidence="2" id="KW-1185">Reference proteome</keyword>
<dbReference type="InterPro" id="IPR036397">
    <property type="entry name" value="RNaseH_sf"/>
</dbReference>
<dbReference type="Gene3D" id="3.30.420.10">
    <property type="entry name" value="Ribonuclease H-like superfamily/Ribonuclease H"/>
    <property type="match status" value="1"/>
</dbReference>
<organism evidence="1 2">
    <name type="scientific">Desmophyllum pertusum</name>
    <dbReference type="NCBI Taxonomy" id="174260"/>
    <lineage>
        <taxon>Eukaryota</taxon>
        <taxon>Metazoa</taxon>
        <taxon>Cnidaria</taxon>
        <taxon>Anthozoa</taxon>
        <taxon>Hexacorallia</taxon>
        <taxon>Scleractinia</taxon>
        <taxon>Caryophylliina</taxon>
        <taxon>Caryophylliidae</taxon>
        <taxon>Desmophyllum</taxon>
    </lineage>
</organism>
<proteinExistence type="predicted"/>
<comment type="caution">
    <text evidence="1">The sequence shown here is derived from an EMBL/GenBank/DDBJ whole genome shotgun (WGS) entry which is preliminary data.</text>
</comment>
<evidence type="ECO:0000313" key="1">
    <source>
        <dbReference type="EMBL" id="KAJ7322040.1"/>
    </source>
</evidence>
<reference evidence="1" key="1">
    <citation type="submission" date="2023-01" db="EMBL/GenBank/DDBJ databases">
        <title>Genome assembly of the deep-sea coral Lophelia pertusa.</title>
        <authorList>
            <person name="Herrera S."/>
            <person name="Cordes E."/>
        </authorList>
    </citation>
    <scope>NUCLEOTIDE SEQUENCE</scope>
    <source>
        <strain evidence="1">USNM1676648</strain>
        <tissue evidence="1">Polyp</tissue>
    </source>
</reference>
<name>A0A9X0CCZ1_9CNID</name>
<dbReference type="CDD" id="cd09275">
    <property type="entry name" value="RNase_HI_RT_DIRS1"/>
    <property type="match status" value="1"/>
</dbReference>
<accession>A0A9X0CCZ1</accession>
<evidence type="ECO:0000313" key="2">
    <source>
        <dbReference type="Proteomes" id="UP001163046"/>
    </source>
</evidence>
<dbReference type="Proteomes" id="UP001163046">
    <property type="component" value="Unassembled WGS sequence"/>
</dbReference>
<dbReference type="AlphaFoldDB" id="A0A9X0CCZ1"/>
<protein>
    <recommendedName>
        <fullName evidence="3">RNase H type-1 domain-containing protein</fullName>
    </recommendedName>
</protein>
<dbReference type="OrthoDB" id="7477527at2759"/>